<dbReference type="STRING" id="29170.A0A368F019"/>
<dbReference type="InterPro" id="IPR036204">
    <property type="entry name" value="ATP_synth_f6_sf_mt"/>
</dbReference>
<comment type="caution">
    <text evidence="1">The sequence shown here is derived from an EMBL/GenBank/DDBJ whole genome shotgun (WGS) entry which is preliminary data.</text>
</comment>
<feature type="non-terminal residue" evidence="1">
    <location>
        <position position="52"/>
    </location>
</feature>
<reference evidence="1 2" key="1">
    <citation type="submission" date="2014-10" db="EMBL/GenBank/DDBJ databases">
        <title>Draft genome of the hookworm Ancylostoma caninum.</title>
        <authorList>
            <person name="Mitreva M."/>
        </authorList>
    </citation>
    <scope>NUCLEOTIDE SEQUENCE [LARGE SCALE GENOMIC DNA]</scope>
    <source>
        <strain evidence="1 2">Baltimore</strain>
    </source>
</reference>
<dbReference type="GO" id="GO:0015986">
    <property type="term" value="P:proton motive force-driven ATP synthesis"/>
    <property type="evidence" value="ECO:0007669"/>
    <property type="project" value="InterPro"/>
</dbReference>
<dbReference type="Proteomes" id="UP000252519">
    <property type="component" value="Unassembled WGS sequence"/>
</dbReference>
<name>A0A368F019_ANCCA</name>
<evidence type="ECO:0000313" key="1">
    <source>
        <dbReference type="EMBL" id="RCN24998.1"/>
    </source>
</evidence>
<gene>
    <name evidence="1" type="ORF">ANCCAN_29293</name>
</gene>
<dbReference type="OrthoDB" id="8902296at2759"/>
<keyword evidence="2" id="KW-1185">Reference proteome</keyword>
<sequence>MLRAASSVRSLSTSMVSKQDLVQQAFVKKIREYAQKGGDLASSDPAVKKALT</sequence>
<evidence type="ECO:0000313" key="2">
    <source>
        <dbReference type="Proteomes" id="UP000252519"/>
    </source>
</evidence>
<dbReference type="EMBL" id="JOJR01014921">
    <property type="protein sequence ID" value="RCN24998.1"/>
    <property type="molecule type" value="Genomic_DNA"/>
</dbReference>
<accession>A0A368F019</accession>
<proteinExistence type="predicted"/>
<protein>
    <recommendedName>
        <fullName evidence="3">ATP synthase-coupling factor 6, mitochondrial</fullName>
    </recommendedName>
</protein>
<dbReference type="GO" id="GO:0015078">
    <property type="term" value="F:proton transmembrane transporter activity"/>
    <property type="evidence" value="ECO:0007669"/>
    <property type="project" value="InterPro"/>
</dbReference>
<evidence type="ECO:0008006" key="3">
    <source>
        <dbReference type="Google" id="ProtNLM"/>
    </source>
</evidence>
<dbReference type="AlphaFoldDB" id="A0A368F019"/>
<dbReference type="SUPFAM" id="SSF111357">
    <property type="entry name" value="Mitochondrial ATP synthase coupling factor 6"/>
    <property type="match status" value="1"/>
</dbReference>
<dbReference type="Gene3D" id="6.10.280.200">
    <property type="match status" value="1"/>
</dbReference>
<organism evidence="1 2">
    <name type="scientific">Ancylostoma caninum</name>
    <name type="common">Dog hookworm</name>
    <dbReference type="NCBI Taxonomy" id="29170"/>
    <lineage>
        <taxon>Eukaryota</taxon>
        <taxon>Metazoa</taxon>
        <taxon>Ecdysozoa</taxon>
        <taxon>Nematoda</taxon>
        <taxon>Chromadorea</taxon>
        <taxon>Rhabditida</taxon>
        <taxon>Rhabditina</taxon>
        <taxon>Rhabditomorpha</taxon>
        <taxon>Strongyloidea</taxon>
        <taxon>Ancylostomatidae</taxon>
        <taxon>Ancylostomatinae</taxon>
        <taxon>Ancylostoma</taxon>
    </lineage>
</organism>
<dbReference type="GO" id="GO:0045259">
    <property type="term" value="C:proton-transporting ATP synthase complex"/>
    <property type="evidence" value="ECO:0007669"/>
    <property type="project" value="InterPro"/>
</dbReference>